<dbReference type="OrthoDB" id="6754465at2759"/>
<evidence type="ECO:0000256" key="2">
    <source>
        <dbReference type="ARBA" id="ARBA00022525"/>
    </source>
</evidence>
<keyword evidence="3 6" id="KW-0732">Signal</keyword>
<proteinExistence type="predicted"/>
<evidence type="ECO:0000256" key="5">
    <source>
        <dbReference type="ARBA" id="ARBA00023180"/>
    </source>
</evidence>
<evidence type="ECO:0000256" key="1">
    <source>
        <dbReference type="ARBA" id="ARBA00004613"/>
    </source>
</evidence>
<dbReference type="GO" id="GO:0005576">
    <property type="term" value="C:extracellular region"/>
    <property type="evidence" value="ECO:0007669"/>
    <property type="project" value="UniProtKB-SubCell"/>
</dbReference>
<comment type="subcellular location">
    <subcellularLocation>
        <location evidence="1">Secreted</location>
    </subcellularLocation>
</comment>
<feature type="chain" id="PRO_5035234490" description="Saposin A-type domain-containing protein" evidence="6">
    <location>
        <begin position="21"/>
        <end position="62"/>
    </location>
</feature>
<dbReference type="EMBL" id="CAKKLH010000001">
    <property type="protein sequence ID" value="CAH0098135.1"/>
    <property type="molecule type" value="Genomic_DNA"/>
</dbReference>
<evidence type="ECO:0000259" key="7">
    <source>
        <dbReference type="Pfam" id="PF02199"/>
    </source>
</evidence>
<evidence type="ECO:0000313" key="9">
    <source>
        <dbReference type="Proteomes" id="UP000789390"/>
    </source>
</evidence>
<feature type="signal peptide" evidence="6">
    <location>
        <begin position="1"/>
        <end position="20"/>
    </location>
</feature>
<feature type="domain" description="Saposin A-type" evidence="7">
    <location>
        <begin position="38"/>
        <end position="58"/>
    </location>
</feature>
<evidence type="ECO:0000256" key="4">
    <source>
        <dbReference type="ARBA" id="ARBA00023157"/>
    </source>
</evidence>
<keyword evidence="9" id="KW-1185">Reference proteome</keyword>
<keyword evidence="2" id="KW-0964">Secreted</keyword>
<organism evidence="8 9">
    <name type="scientific">Daphnia galeata</name>
    <dbReference type="NCBI Taxonomy" id="27404"/>
    <lineage>
        <taxon>Eukaryota</taxon>
        <taxon>Metazoa</taxon>
        <taxon>Ecdysozoa</taxon>
        <taxon>Arthropoda</taxon>
        <taxon>Crustacea</taxon>
        <taxon>Branchiopoda</taxon>
        <taxon>Diplostraca</taxon>
        <taxon>Cladocera</taxon>
        <taxon>Anomopoda</taxon>
        <taxon>Daphniidae</taxon>
        <taxon>Daphnia</taxon>
    </lineage>
</organism>
<evidence type="ECO:0000256" key="6">
    <source>
        <dbReference type="SAM" id="SignalP"/>
    </source>
</evidence>
<gene>
    <name evidence="8" type="ORF">DGAL_LOCUS182</name>
</gene>
<comment type="caution">
    <text evidence="8">The sequence shown here is derived from an EMBL/GenBank/DDBJ whole genome shotgun (WGS) entry which is preliminary data.</text>
</comment>
<accession>A0A8J2RA82</accession>
<keyword evidence="5" id="KW-0325">Glycoprotein</keyword>
<protein>
    <recommendedName>
        <fullName evidence="7">Saposin A-type domain-containing protein</fullName>
    </recommendedName>
</protein>
<reference evidence="8" key="1">
    <citation type="submission" date="2021-11" db="EMBL/GenBank/DDBJ databases">
        <authorList>
            <person name="Schell T."/>
        </authorList>
    </citation>
    <scope>NUCLEOTIDE SEQUENCE</scope>
    <source>
        <strain evidence="8">M5</strain>
    </source>
</reference>
<dbReference type="Pfam" id="PF02199">
    <property type="entry name" value="SapA"/>
    <property type="match status" value="1"/>
</dbReference>
<dbReference type="Proteomes" id="UP000789390">
    <property type="component" value="Unassembled WGS sequence"/>
</dbReference>
<name>A0A8J2RA82_9CRUS</name>
<sequence>MRSLLIFFCFVFIAAFVVETEQVPQLLVPGASPMVGGNRCTFGPAFWCASPQNAKLCGQGVS</sequence>
<dbReference type="InterPro" id="IPR003119">
    <property type="entry name" value="SAP_A"/>
</dbReference>
<dbReference type="AlphaFoldDB" id="A0A8J2RA82"/>
<keyword evidence="4" id="KW-1015">Disulfide bond</keyword>
<evidence type="ECO:0000256" key="3">
    <source>
        <dbReference type="ARBA" id="ARBA00022729"/>
    </source>
</evidence>
<evidence type="ECO:0000313" key="8">
    <source>
        <dbReference type="EMBL" id="CAH0098135.1"/>
    </source>
</evidence>